<dbReference type="Proteomes" id="UP000186955">
    <property type="component" value="Unassembled WGS sequence"/>
</dbReference>
<dbReference type="EMBL" id="MNBE01000120">
    <property type="protein sequence ID" value="OKP14007.1"/>
    <property type="molecule type" value="Genomic_DNA"/>
</dbReference>
<feature type="region of interest" description="Disordered" evidence="1">
    <location>
        <begin position="109"/>
        <end position="175"/>
    </location>
</feature>
<name>A0A1Q5UNF1_9EURO</name>
<accession>A0A1Q5UNF1</accession>
<feature type="compositionally biased region" description="Basic and acidic residues" evidence="1">
    <location>
        <begin position="219"/>
        <end position="243"/>
    </location>
</feature>
<feature type="region of interest" description="Disordered" evidence="1">
    <location>
        <begin position="683"/>
        <end position="713"/>
    </location>
</feature>
<evidence type="ECO:0000313" key="2">
    <source>
        <dbReference type="EMBL" id="OKP14007.1"/>
    </source>
</evidence>
<dbReference type="AlphaFoldDB" id="A0A1Q5UNF1"/>
<protein>
    <submittedName>
        <fullName evidence="2">Uncharacterized protein</fullName>
    </submittedName>
</protein>
<evidence type="ECO:0000313" key="3">
    <source>
        <dbReference type="Proteomes" id="UP000186955"/>
    </source>
</evidence>
<feature type="compositionally biased region" description="Polar residues" evidence="1">
    <location>
        <begin position="114"/>
        <end position="138"/>
    </location>
</feature>
<feature type="compositionally biased region" description="Low complexity" evidence="1">
    <location>
        <begin position="246"/>
        <end position="263"/>
    </location>
</feature>
<evidence type="ECO:0000256" key="1">
    <source>
        <dbReference type="SAM" id="MobiDB-lite"/>
    </source>
</evidence>
<gene>
    <name evidence="2" type="ORF">PENSUB_276</name>
</gene>
<organism evidence="2 3">
    <name type="scientific">Penicillium subrubescens</name>
    <dbReference type="NCBI Taxonomy" id="1316194"/>
    <lineage>
        <taxon>Eukaryota</taxon>
        <taxon>Fungi</taxon>
        <taxon>Dikarya</taxon>
        <taxon>Ascomycota</taxon>
        <taxon>Pezizomycotina</taxon>
        <taxon>Eurotiomycetes</taxon>
        <taxon>Eurotiomycetidae</taxon>
        <taxon>Eurotiales</taxon>
        <taxon>Aspergillaceae</taxon>
        <taxon>Penicillium</taxon>
    </lineage>
</organism>
<feature type="region of interest" description="Disordered" evidence="1">
    <location>
        <begin position="193"/>
        <end position="271"/>
    </location>
</feature>
<feature type="compositionally biased region" description="Polar residues" evidence="1">
    <location>
        <begin position="692"/>
        <end position="702"/>
    </location>
</feature>
<comment type="caution">
    <text evidence="2">The sequence shown here is derived from an EMBL/GenBank/DDBJ whole genome shotgun (WGS) entry which is preliminary data.</text>
</comment>
<reference evidence="2 3" key="1">
    <citation type="submission" date="2016-10" db="EMBL/GenBank/DDBJ databases">
        <title>Genome sequence of the ascomycete fungus Penicillium subrubescens.</title>
        <authorList>
            <person name="De Vries R.P."/>
            <person name="Peng M."/>
            <person name="Dilokpimol A."/>
            <person name="Hilden K."/>
            <person name="Makela M.R."/>
            <person name="Grigoriev I."/>
            <person name="Riley R."/>
            <person name="Granchi Z."/>
        </authorList>
    </citation>
    <scope>NUCLEOTIDE SEQUENCE [LARGE SCALE GENOMIC DNA]</scope>
    <source>
        <strain evidence="2 3">CBS 132785</strain>
    </source>
</reference>
<keyword evidence="3" id="KW-1185">Reference proteome</keyword>
<sequence>MSSPLSSNLFGSPFSAEMDSPDHHLRNLAVWCNWSSEPVDTVVVAFNVEVWCAPNSEIPVLDTSQGVTSVDFADITPYVNLEDLEWFYVLRQDWEGMSDLGSVPEVGSGLAAEQQAQGPVTPEKQSGPLTFEQDTSHATLYPGHSTGQTGPLTPSDTGSVLRNGHTPDGSSPGSRTLELFKASFLRCSFSDYDSDVGQSPSNSRKRTATVASLPDSVTDDERPYGGEKLGEKARAQLKQRKESAVSSTSIPSSFTSIPQTSSTSKHKRERSLIPRPVSVMSQARPDPTKIPLPTDSVPVLDVELRRFENSVSPGEKNSPVDHVQVEHVSLAEAVSGDTMTPLVSPSIRTSPNVSNCYASKALQTGPDVEKLSTVASAGSPCDMDLMSESVDASFGGIPTQGTFFVQPPTPPHTIVRPRLVHTNQLFQVQCPSDIKPAWYKVVVDFEIRLQTRGPRGWYELVVPGLPHLNKFDHGLFSLPMPENLGLELRTMHFISHEMFKNRLVAQFRPCNSELVIPLRPFDFHFSGFLRDFIINQTIRSKVTADKHDSSSCIVEYTAICSLDLIQRTFWAEQCGFYVYIHNGPAGDYTGHLEDPQPETKFKTIQLTSNPGSEVGMARLLVLCTPSDLDMFVIKWEMRLPLAEAGNWMPRITALPEGYEAEEALQSRYLEALEALEAAEHEQEIADNEVKSETVTPESTNVVTPEKSDGVIPEESNGTKAFMPLLMKMFLLFMAPFLLLQPVAFSIGLYDGVLRDGLGQEVRDIFCENSKLCLLKSPWEMMGLSHPKLIPPVPVAPKVTGVFVSMEDVEPVPSSVPEKIDRLPPETVRPPWTPVTCIDHIDYWLGWKGPRHPELYGDAGVECGLRVKQILGYILLW</sequence>
<proteinExistence type="predicted"/>
<feature type="compositionally biased region" description="Polar residues" evidence="1">
    <location>
        <begin position="145"/>
        <end position="160"/>
    </location>
</feature>